<evidence type="ECO:0000256" key="3">
    <source>
        <dbReference type="ARBA" id="ARBA00022491"/>
    </source>
</evidence>
<evidence type="ECO:0000313" key="8">
    <source>
        <dbReference type="EMBL" id="PYC46907.1"/>
    </source>
</evidence>
<dbReference type="Gene3D" id="2.30.30.110">
    <property type="match status" value="1"/>
</dbReference>
<comment type="similarity">
    <text evidence="1">Belongs to the CcdB toxin family.</text>
</comment>
<keyword evidence="9" id="KW-1185">Reference proteome</keyword>
<comment type="caution">
    <text evidence="8">The sequence shown here is derived from an EMBL/GenBank/DDBJ whole genome shotgun (WGS) entry which is preliminary data.</text>
</comment>
<sequence length="98" mass="10554">MPRHDVYALRDGALVLDVQADLLEPLNTRIVVPLLPRASAPKPARGLNPVFLLGETEMVMVTQFLAAVPLAEMGAALGSLDAHHDEITRALDMAFQGI</sequence>
<keyword evidence="3" id="KW-0678">Repressor</keyword>
<reference evidence="8 9" key="1">
    <citation type="submission" date="2018-05" db="EMBL/GenBank/DDBJ databases">
        <title>Oceanovita maritima gen. nov., sp. nov., a marine bacterium in the family Rhodobacteraceae isolated from surface seawater of Lundu port Xiamen, China.</title>
        <authorList>
            <person name="Hetharua B.H."/>
            <person name="Min D."/>
            <person name="Liao H."/>
            <person name="Tian Y."/>
        </authorList>
    </citation>
    <scope>NUCLEOTIDE SEQUENCE [LARGE SCALE GENOMIC DNA]</scope>
    <source>
        <strain evidence="8 9">FSX-11</strain>
    </source>
</reference>
<dbReference type="InterPro" id="IPR002712">
    <property type="entry name" value="CcdB"/>
</dbReference>
<dbReference type="OrthoDB" id="9813510at2"/>
<keyword evidence="4" id="KW-0805">Transcription regulation</keyword>
<dbReference type="InterPro" id="IPR011067">
    <property type="entry name" value="Plasmid_toxin/cell-grow_inhib"/>
</dbReference>
<keyword evidence="5" id="KW-0804">Transcription</keyword>
<dbReference type="AlphaFoldDB" id="A0A2V4NKY2"/>
<evidence type="ECO:0000256" key="4">
    <source>
        <dbReference type="ARBA" id="ARBA00023015"/>
    </source>
</evidence>
<protein>
    <recommendedName>
        <fullName evidence="2">Toxin CcdB</fullName>
    </recommendedName>
    <alternativeName>
        <fullName evidence="7">Cytotoxic protein CcdB</fullName>
    </alternativeName>
    <alternativeName>
        <fullName evidence="6">Protein LetD</fullName>
    </alternativeName>
</protein>
<dbReference type="GO" id="GO:0008657">
    <property type="term" value="F:DNA topoisomerase type II (double strand cut, ATP-hydrolyzing) inhibitor activity"/>
    <property type="evidence" value="ECO:0007669"/>
    <property type="project" value="InterPro"/>
</dbReference>
<evidence type="ECO:0000256" key="5">
    <source>
        <dbReference type="ARBA" id="ARBA00023163"/>
    </source>
</evidence>
<dbReference type="GO" id="GO:0006276">
    <property type="term" value="P:plasmid maintenance"/>
    <property type="evidence" value="ECO:0007669"/>
    <property type="project" value="InterPro"/>
</dbReference>
<dbReference type="Proteomes" id="UP000248012">
    <property type="component" value="Unassembled WGS sequence"/>
</dbReference>
<dbReference type="Pfam" id="PF01845">
    <property type="entry name" value="CcdB"/>
    <property type="match status" value="1"/>
</dbReference>
<name>A0A2V4NKY2_9RHOB</name>
<accession>A0A2V4NKY2</accession>
<dbReference type="RefSeq" id="WP_110796677.1">
    <property type="nucleotide sequence ID" value="NZ_KZ826488.1"/>
</dbReference>
<evidence type="ECO:0000256" key="2">
    <source>
        <dbReference type="ARBA" id="ARBA00015075"/>
    </source>
</evidence>
<dbReference type="EMBL" id="QFVT01000009">
    <property type="protein sequence ID" value="PYC46907.1"/>
    <property type="molecule type" value="Genomic_DNA"/>
</dbReference>
<dbReference type="SUPFAM" id="SSF50118">
    <property type="entry name" value="Cell growth inhibitor/plasmid maintenance toxic component"/>
    <property type="match status" value="1"/>
</dbReference>
<evidence type="ECO:0000256" key="6">
    <source>
        <dbReference type="ARBA" id="ARBA00029628"/>
    </source>
</evidence>
<evidence type="ECO:0000256" key="1">
    <source>
        <dbReference type="ARBA" id="ARBA00005230"/>
    </source>
</evidence>
<gene>
    <name evidence="8" type="ORF">DI396_13185</name>
</gene>
<organism evidence="8 9">
    <name type="scientific">Litorivita pollutaquae</name>
    <dbReference type="NCBI Taxonomy" id="2200892"/>
    <lineage>
        <taxon>Bacteria</taxon>
        <taxon>Pseudomonadati</taxon>
        <taxon>Pseudomonadota</taxon>
        <taxon>Alphaproteobacteria</taxon>
        <taxon>Rhodobacterales</taxon>
        <taxon>Paracoccaceae</taxon>
        <taxon>Litorivita</taxon>
    </lineage>
</organism>
<evidence type="ECO:0000313" key="9">
    <source>
        <dbReference type="Proteomes" id="UP000248012"/>
    </source>
</evidence>
<evidence type="ECO:0000256" key="7">
    <source>
        <dbReference type="ARBA" id="ARBA00033135"/>
    </source>
</evidence>
<proteinExistence type="inferred from homology"/>